<organism evidence="1 2">
    <name type="scientific">Trifolium pratense</name>
    <name type="common">Red clover</name>
    <dbReference type="NCBI Taxonomy" id="57577"/>
    <lineage>
        <taxon>Eukaryota</taxon>
        <taxon>Viridiplantae</taxon>
        <taxon>Streptophyta</taxon>
        <taxon>Embryophyta</taxon>
        <taxon>Tracheophyta</taxon>
        <taxon>Spermatophyta</taxon>
        <taxon>Magnoliopsida</taxon>
        <taxon>eudicotyledons</taxon>
        <taxon>Gunneridae</taxon>
        <taxon>Pentapetalae</taxon>
        <taxon>rosids</taxon>
        <taxon>fabids</taxon>
        <taxon>Fabales</taxon>
        <taxon>Fabaceae</taxon>
        <taxon>Papilionoideae</taxon>
        <taxon>50 kb inversion clade</taxon>
        <taxon>NPAAA clade</taxon>
        <taxon>Hologalegina</taxon>
        <taxon>IRL clade</taxon>
        <taxon>Trifolieae</taxon>
        <taxon>Trifolium</taxon>
    </lineage>
</organism>
<evidence type="ECO:0000313" key="2">
    <source>
        <dbReference type="Proteomes" id="UP001177021"/>
    </source>
</evidence>
<reference evidence="1" key="1">
    <citation type="submission" date="2023-10" db="EMBL/GenBank/DDBJ databases">
        <authorList>
            <person name="Rodriguez Cubillos JULIANA M."/>
            <person name="De Vega J."/>
        </authorList>
    </citation>
    <scope>NUCLEOTIDE SEQUENCE</scope>
</reference>
<dbReference type="EMBL" id="CASHSV030000109">
    <property type="protein sequence ID" value="CAJ2646407.1"/>
    <property type="molecule type" value="Genomic_DNA"/>
</dbReference>
<name>A0ACB0JQ12_TRIPR</name>
<accession>A0ACB0JQ12</accession>
<proteinExistence type="predicted"/>
<comment type="caution">
    <text evidence="1">The sequence shown here is derived from an EMBL/GenBank/DDBJ whole genome shotgun (WGS) entry which is preliminary data.</text>
</comment>
<keyword evidence="2" id="KW-1185">Reference proteome</keyword>
<dbReference type="Proteomes" id="UP001177021">
    <property type="component" value="Unassembled WGS sequence"/>
</dbReference>
<evidence type="ECO:0000313" key="1">
    <source>
        <dbReference type="EMBL" id="CAJ2646407.1"/>
    </source>
</evidence>
<gene>
    <name evidence="1" type="ORF">MILVUS5_LOCUS15122</name>
</gene>
<protein>
    <submittedName>
        <fullName evidence="1">Uncharacterized protein</fullName>
    </submittedName>
</protein>
<sequence length="496" mass="56469">MRSPSMNHFSSLFTTNIGSPTSWFTIYASFSSFMMILRTVINDLIPLRLRTFIISKLQSFFTNYQPNNHQVSLQIYQLWDGTPNNLFHAAKEYLPTKISNTYKSLKVGKLFNQNNILVAFDGKQPVVDEFEGIKIKWLLVEKTKNRPSGNTKSELDEIYDGEMYVYQNMPREYEGNGFVLSFDEKHRDKVMEKYLPHVLSTYETIKAEQRILKIHSGGGGGWRSSNFNHPASFDSLALDPDLRKTITDDLDRFLRRKKIYKKVGKPWKRGYLLYGPPGTGKSSLIVAIAKYLKFDVYDLDLSSVMSNSVLTTVLRATSNRSIIVIEDIDCNKEVLDRSKSAADMNPDMDPVGSFLGVKQMAMGGRGRSDNSGKFTLSGLLNYMDGLWACCGEERILIFTTNHKDKIDPALLRPGRMDMHIELSYLKAKAFRILASNYLDIEEHHHPFLEQVDELLDKMDVTPALVAEHLLRGEDADVALKTLIKLLQGMDISRGNE</sequence>